<accession>A0A438C5W0</accession>
<evidence type="ECO:0000313" key="3">
    <source>
        <dbReference type="Proteomes" id="UP000288805"/>
    </source>
</evidence>
<organism evidence="2 3">
    <name type="scientific">Vitis vinifera</name>
    <name type="common">Grape</name>
    <dbReference type="NCBI Taxonomy" id="29760"/>
    <lineage>
        <taxon>Eukaryota</taxon>
        <taxon>Viridiplantae</taxon>
        <taxon>Streptophyta</taxon>
        <taxon>Embryophyta</taxon>
        <taxon>Tracheophyta</taxon>
        <taxon>Spermatophyta</taxon>
        <taxon>Magnoliopsida</taxon>
        <taxon>eudicotyledons</taxon>
        <taxon>Gunneridae</taxon>
        <taxon>Pentapetalae</taxon>
        <taxon>rosids</taxon>
        <taxon>Vitales</taxon>
        <taxon>Vitaceae</taxon>
        <taxon>Viteae</taxon>
        <taxon>Vitis</taxon>
    </lineage>
</organism>
<proteinExistence type="predicted"/>
<dbReference type="Proteomes" id="UP000288805">
    <property type="component" value="Unassembled WGS sequence"/>
</dbReference>
<comment type="caution">
    <text evidence="2">The sequence shown here is derived from an EMBL/GenBank/DDBJ whole genome shotgun (WGS) entry which is preliminary data.</text>
</comment>
<name>A0A438C5W0_VITVI</name>
<dbReference type="EMBL" id="QGNW01002522">
    <property type="protein sequence ID" value="RVW18529.1"/>
    <property type="molecule type" value="Genomic_DNA"/>
</dbReference>
<evidence type="ECO:0000256" key="1">
    <source>
        <dbReference type="SAM" id="MobiDB-lite"/>
    </source>
</evidence>
<gene>
    <name evidence="2" type="ORF">CK203_102873</name>
</gene>
<sequence>MRYPGGMRENFRPGEMSDATCRKGPDPQWWLCKQLRAMSHLNRALAALKQRVRVGERVPSSIPWGRLAKDGSLAPHTRKKNLSEIIRGVTVGIRASTRDGWW</sequence>
<evidence type="ECO:0000313" key="2">
    <source>
        <dbReference type="EMBL" id="RVW18529.1"/>
    </source>
</evidence>
<dbReference type="AlphaFoldDB" id="A0A438C5W0"/>
<protein>
    <submittedName>
        <fullName evidence="2">Uncharacterized protein</fullName>
    </submittedName>
</protein>
<reference evidence="2 3" key="1">
    <citation type="journal article" date="2018" name="PLoS Genet.">
        <title>Population sequencing reveals clonal diversity and ancestral inbreeding in the grapevine cultivar Chardonnay.</title>
        <authorList>
            <person name="Roach M.J."/>
            <person name="Johnson D.L."/>
            <person name="Bohlmann J."/>
            <person name="van Vuuren H.J."/>
            <person name="Jones S.J."/>
            <person name="Pretorius I.S."/>
            <person name="Schmidt S.A."/>
            <person name="Borneman A.R."/>
        </authorList>
    </citation>
    <scope>NUCLEOTIDE SEQUENCE [LARGE SCALE GENOMIC DNA]</scope>
    <source>
        <strain evidence="3">cv. Chardonnay</strain>
        <tissue evidence="2">Leaf</tissue>
    </source>
</reference>
<feature type="region of interest" description="Disordered" evidence="1">
    <location>
        <begin position="1"/>
        <end position="22"/>
    </location>
</feature>